<evidence type="ECO:0000313" key="2">
    <source>
        <dbReference type="EMBL" id="RDX88241.1"/>
    </source>
</evidence>
<feature type="transmembrane region" description="Helical" evidence="1">
    <location>
        <begin position="38"/>
        <end position="61"/>
    </location>
</feature>
<sequence length="156" mass="18025">TSIVVERACGESQSTSRYLQEQPRFSTARKKSSSSCSYYYYFFFYSSYSFFAYDLLIHIQIQTLLLEKHRNSSYWQISQIYICSWFNLLVNLPNDVVLVRDFIVFNIVFQIVGVAPRRTQHDVPDVVLQRFPHLLSLKPSAILNGDGSDLCGGGMR</sequence>
<proteinExistence type="predicted"/>
<keyword evidence="1" id="KW-0472">Membrane</keyword>
<name>A0A371GCI5_MUCPR</name>
<keyword evidence="3" id="KW-1185">Reference proteome</keyword>
<feature type="non-terminal residue" evidence="2">
    <location>
        <position position="1"/>
    </location>
</feature>
<comment type="caution">
    <text evidence="2">The sequence shown here is derived from an EMBL/GenBank/DDBJ whole genome shotgun (WGS) entry which is preliminary data.</text>
</comment>
<dbReference type="AlphaFoldDB" id="A0A371GCI5"/>
<keyword evidence="1" id="KW-1133">Transmembrane helix</keyword>
<reference evidence="2" key="1">
    <citation type="submission" date="2018-05" db="EMBL/GenBank/DDBJ databases">
        <title>Draft genome of Mucuna pruriens seed.</title>
        <authorList>
            <person name="Nnadi N.E."/>
            <person name="Vos R."/>
            <person name="Hasami M.H."/>
            <person name="Devisetty U.K."/>
            <person name="Aguiy J.C."/>
        </authorList>
    </citation>
    <scope>NUCLEOTIDE SEQUENCE [LARGE SCALE GENOMIC DNA]</scope>
    <source>
        <strain evidence="2">JCA_2017</strain>
    </source>
</reference>
<protein>
    <submittedName>
        <fullName evidence="2">Uncharacterized protein</fullName>
    </submittedName>
</protein>
<organism evidence="2 3">
    <name type="scientific">Mucuna pruriens</name>
    <name type="common">Velvet bean</name>
    <name type="synonym">Dolichos pruriens</name>
    <dbReference type="NCBI Taxonomy" id="157652"/>
    <lineage>
        <taxon>Eukaryota</taxon>
        <taxon>Viridiplantae</taxon>
        <taxon>Streptophyta</taxon>
        <taxon>Embryophyta</taxon>
        <taxon>Tracheophyta</taxon>
        <taxon>Spermatophyta</taxon>
        <taxon>Magnoliopsida</taxon>
        <taxon>eudicotyledons</taxon>
        <taxon>Gunneridae</taxon>
        <taxon>Pentapetalae</taxon>
        <taxon>rosids</taxon>
        <taxon>fabids</taxon>
        <taxon>Fabales</taxon>
        <taxon>Fabaceae</taxon>
        <taxon>Papilionoideae</taxon>
        <taxon>50 kb inversion clade</taxon>
        <taxon>NPAAA clade</taxon>
        <taxon>indigoferoid/millettioid clade</taxon>
        <taxon>Phaseoleae</taxon>
        <taxon>Mucuna</taxon>
    </lineage>
</organism>
<accession>A0A371GCI5</accession>
<evidence type="ECO:0000256" key="1">
    <source>
        <dbReference type="SAM" id="Phobius"/>
    </source>
</evidence>
<dbReference type="Proteomes" id="UP000257109">
    <property type="component" value="Unassembled WGS sequence"/>
</dbReference>
<dbReference type="EMBL" id="QJKJ01006003">
    <property type="protein sequence ID" value="RDX88241.1"/>
    <property type="molecule type" value="Genomic_DNA"/>
</dbReference>
<keyword evidence="1" id="KW-0812">Transmembrane</keyword>
<gene>
    <name evidence="2" type="ORF">CR513_30194</name>
</gene>
<evidence type="ECO:0000313" key="3">
    <source>
        <dbReference type="Proteomes" id="UP000257109"/>
    </source>
</evidence>